<feature type="region of interest" description="Disordered" evidence="1">
    <location>
        <begin position="1"/>
        <end position="43"/>
    </location>
</feature>
<accession>A0A0R2FNU7</accession>
<dbReference type="OrthoDB" id="9780487at2"/>
<comment type="caution">
    <text evidence="2">The sequence shown here is derived from an EMBL/GenBank/DDBJ whole genome shotgun (WGS) entry which is preliminary data.</text>
</comment>
<feature type="compositionally biased region" description="Basic and acidic residues" evidence="1">
    <location>
        <begin position="1"/>
        <end position="10"/>
    </location>
</feature>
<gene>
    <name evidence="2" type="ORF">IV36_GL001799</name>
</gene>
<protein>
    <submittedName>
        <fullName evidence="2">General stress protein B</fullName>
    </submittedName>
</protein>
<dbReference type="AlphaFoldDB" id="A0A0R2FNU7"/>
<organism evidence="2 3">
    <name type="scientific">Liquorilactobacillus mali</name>
    <dbReference type="NCBI Taxonomy" id="1618"/>
    <lineage>
        <taxon>Bacteria</taxon>
        <taxon>Bacillati</taxon>
        <taxon>Bacillota</taxon>
        <taxon>Bacilli</taxon>
        <taxon>Lactobacillales</taxon>
        <taxon>Lactobacillaceae</taxon>
        <taxon>Liquorilactobacillus</taxon>
    </lineage>
</organism>
<evidence type="ECO:0000256" key="1">
    <source>
        <dbReference type="SAM" id="MobiDB-lite"/>
    </source>
</evidence>
<dbReference type="RefSeq" id="WP_003687815.1">
    <property type="nucleotide sequence ID" value="NZ_CP045037.1"/>
</dbReference>
<evidence type="ECO:0000313" key="2">
    <source>
        <dbReference type="EMBL" id="KRN26602.1"/>
    </source>
</evidence>
<reference evidence="2 3" key="1">
    <citation type="journal article" date="2015" name="Genome Announc.">
        <title>Expanding the biotechnology potential of lactobacilli through comparative genomics of 213 strains and associated genera.</title>
        <authorList>
            <person name="Sun Z."/>
            <person name="Harris H.M."/>
            <person name="McCann A."/>
            <person name="Guo C."/>
            <person name="Argimon S."/>
            <person name="Zhang W."/>
            <person name="Yang X."/>
            <person name="Jeffery I.B."/>
            <person name="Cooney J.C."/>
            <person name="Kagawa T.F."/>
            <person name="Liu W."/>
            <person name="Song Y."/>
            <person name="Salvetti E."/>
            <person name="Wrobel A."/>
            <person name="Rasinkangas P."/>
            <person name="Parkhill J."/>
            <person name="Rea M.C."/>
            <person name="O'Sullivan O."/>
            <person name="Ritari J."/>
            <person name="Douillard F.P."/>
            <person name="Paul Ross R."/>
            <person name="Yang R."/>
            <person name="Briner A.E."/>
            <person name="Felis G.E."/>
            <person name="de Vos W.M."/>
            <person name="Barrangou R."/>
            <person name="Klaenhammer T.R."/>
            <person name="Caufield P.W."/>
            <person name="Cui Y."/>
            <person name="Zhang H."/>
            <person name="O'Toole P.W."/>
        </authorList>
    </citation>
    <scope>NUCLEOTIDE SEQUENCE [LARGE SCALE GENOMIC DNA]</scope>
    <source>
        <strain evidence="2 3">ATCC 27304</strain>
    </source>
</reference>
<evidence type="ECO:0000313" key="3">
    <source>
        <dbReference type="Proteomes" id="UP000051727"/>
    </source>
</evidence>
<dbReference type="GeneID" id="98317631"/>
<dbReference type="PATRIC" id="fig|1618.3.peg.1831"/>
<dbReference type="EMBL" id="JQAR01000041">
    <property type="protein sequence ID" value="KRN26602.1"/>
    <property type="molecule type" value="Genomic_DNA"/>
</dbReference>
<dbReference type="STRING" id="1618.IV36_GL001799"/>
<sequence>MIENAREKAGRKGGKATAKSHDKNFYEKLGEKGGEKTAKTHDKDFYRENGKKMCPKLVVVRLKYTSDWGNLPPAK</sequence>
<feature type="compositionally biased region" description="Basic and acidic residues" evidence="1">
    <location>
        <begin position="19"/>
        <end position="43"/>
    </location>
</feature>
<proteinExistence type="predicted"/>
<dbReference type="Proteomes" id="UP000051727">
    <property type="component" value="Unassembled WGS sequence"/>
</dbReference>
<name>A0A0R2FNU7_9LACO</name>